<dbReference type="RefSeq" id="WP_059468863.1">
    <property type="nucleotide sequence ID" value="NZ_CP013387.1"/>
</dbReference>
<sequence>MHENAGGAGRTPPTRIFAFNGDADGLCALQQLRLAEGPGGTLVTGVKRDIRLLARVSAAAGDEVTVLDVSHDQNRADVERLLAAGARLRYFDHHFAGALPGHPNFHAYIDTAADVCTSAIVDRYLQGRHARWAIVAAFGDALPQLGHALALAHRVGPEALERLAQLGRCLNYNAYGERVADLHFDPAALAETMQPFADPLDFIGGTDVLRVLSDGYRDDLRRARAVRPEVATPHAIMLVLPSESWARRVTGVLANEVVQSHPACALAILSPRTDGGYVVSVRVPANSTIGADDFCRGFETGGGRKRAAGVNRLPADQLDRFAAHFKTMFDEPIASA</sequence>
<proteinExistence type="predicted"/>
<dbReference type="Proteomes" id="UP000062519">
    <property type="component" value="Chromosome 2"/>
</dbReference>
<accession>A0A1B4FKC8</accession>
<dbReference type="AlphaFoldDB" id="A0A1B4FKC8"/>
<dbReference type="SUPFAM" id="SSF64182">
    <property type="entry name" value="DHH phosphoesterases"/>
    <property type="match status" value="1"/>
</dbReference>
<dbReference type="InterPro" id="IPR038763">
    <property type="entry name" value="DHH_sf"/>
</dbReference>
<keyword evidence="2" id="KW-1185">Reference proteome</keyword>
<keyword evidence="1" id="KW-0808">Transferase</keyword>
<evidence type="ECO:0000313" key="1">
    <source>
        <dbReference type="EMBL" id="AOJ04098.1"/>
    </source>
</evidence>
<gene>
    <name evidence="1" type="ORF">WS70_19640</name>
</gene>
<name>A0A1B4FKC8_9BURK</name>
<reference evidence="1 2" key="1">
    <citation type="submission" date="2015-12" db="EMBL/GenBank/DDBJ databases">
        <title>Diversity of Burkholderia near neighbor genomes.</title>
        <authorList>
            <person name="Sahl J."/>
            <person name="Wagner D."/>
            <person name="Keim P."/>
        </authorList>
    </citation>
    <scope>NUCLEOTIDE SEQUENCE [LARGE SCALE GENOMIC DNA]</scope>
    <source>
        <strain evidence="1 2">BDU6</strain>
    </source>
</reference>
<dbReference type="KEGG" id="buu:WS70_19640"/>
<dbReference type="EMBL" id="CP013387">
    <property type="protein sequence ID" value="AOJ04098.1"/>
    <property type="molecule type" value="Genomic_DNA"/>
</dbReference>
<dbReference type="GO" id="GO:0016740">
    <property type="term" value="F:transferase activity"/>
    <property type="evidence" value="ECO:0007669"/>
    <property type="project" value="UniProtKB-KW"/>
</dbReference>
<evidence type="ECO:0000313" key="2">
    <source>
        <dbReference type="Proteomes" id="UP000062519"/>
    </source>
</evidence>
<protein>
    <submittedName>
        <fullName evidence="1">Acetyltransferase</fullName>
    </submittedName>
</protein>
<organism evidence="1 2">
    <name type="scientific">Burkholderia mayonis</name>
    <dbReference type="NCBI Taxonomy" id="1385591"/>
    <lineage>
        <taxon>Bacteria</taxon>
        <taxon>Pseudomonadati</taxon>
        <taxon>Pseudomonadota</taxon>
        <taxon>Betaproteobacteria</taxon>
        <taxon>Burkholderiales</taxon>
        <taxon>Burkholderiaceae</taxon>
        <taxon>Burkholderia</taxon>
        <taxon>pseudomallei group</taxon>
    </lineage>
</organism>